<organism evidence="1 2">
    <name type="scientific">Heliocybe sulcata</name>
    <dbReference type="NCBI Taxonomy" id="5364"/>
    <lineage>
        <taxon>Eukaryota</taxon>
        <taxon>Fungi</taxon>
        <taxon>Dikarya</taxon>
        <taxon>Basidiomycota</taxon>
        <taxon>Agaricomycotina</taxon>
        <taxon>Agaricomycetes</taxon>
        <taxon>Gloeophyllales</taxon>
        <taxon>Gloeophyllaceae</taxon>
        <taxon>Heliocybe</taxon>
    </lineage>
</organism>
<protein>
    <submittedName>
        <fullName evidence="1">Uncharacterized protein</fullName>
    </submittedName>
</protein>
<gene>
    <name evidence="1" type="ORF">OE88DRAFT_1111513</name>
</gene>
<reference evidence="1 2" key="1">
    <citation type="journal article" date="2019" name="Nat. Ecol. Evol.">
        <title>Megaphylogeny resolves global patterns of mushroom evolution.</title>
        <authorList>
            <person name="Varga T."/>
            <person name="Krizsan K."/>
            <person name="Foldi C."/>
            <person name="Dima B."/>
            <person name="Sanchez-Garcia M."/>
            <person name="Sanchez-Ramirez S."/>
            <person name="Szollosi G.J."/>
            <person name="Szarkandi J.G."/>
            <person name="Papp V."/>
            <person name="Albert L."/>
            <person name="Andreopoulos W."/>
            <person name="Angelini C."/>
            <person name="Antonin V."/>
            <person name="Barry K.W."/>
            <person name="Bougher N.L."/>
            <person name="Buchanan P."/>
            <person name="Buyck B."/>
            <person name="Bense V."/>
            <person name="Catcheside P."/>
            <person name="Chovatia M."/>
            <person name="Cooper J."/>
            <person name="Damon W."/>
            <person name="Desjardin D."/>
            <person name="Finy P."/>
            <person name="Geml J."/>
            <person name="Haridas S."/>
            <person name="Hughes K."/>
            <person name="Justo A."/>
            <person name="Karasinski D."/>
            <person name="Kautmanova I."/>
            <person name="Kiss B."/>
            <person name="Kocsube S."/>
            <person name="Kotiranta H."/>
            <person name="LaButti K.M."/>
            <person name="Lechner B.E."/>
            <person name="Liimatainen K."/>
            <person name="Lipzen A."/>
            <person name="Lukacs Z."/>
            <person name="Mihaltcheva S."/>
            <person name="Morgado L.N."/>
            <person name="Niskanen T."/>
            <person name="Noordeloos M.E."/>
            <person name="Ohm R.A."/>
            <person name="Ortiz-Santana B."/>
            <person name="Ovrebo C."/>
            <person name="Racz N."/>
            <person name="Riley R."/>
            <person name="Savchenko A."/>
            <person name="Shiryaev A."/>
            <person name="Soop K."/>
            <person name="Spirin V."/>
            <person name="Szebenyi C."/>
            <person name="Tomsovsky M."/>
            <person name="Tulloss R.E."/>
            <person name="Uehling J."/>
            <person name="Grigoriev I.V."/>
            <person name="Vagvolgyi C."/>
            <person name="Papp T."/>
            <person name="Martin F.M."/>
            <person name="Miettinen O."/>
            <person name="Hibbett D.S."/>
            <person name="Nagy L.G."/>
        </authorList>
    </citation>
    <scope>NUCLEOTIDE SEQUENCE [LARGE SCALE GENOMIC DNA]</scope>
    <source>
        <strain evidence="1 2">OMC1185</strain>
    </source>
</reference>
<name>A0A5C3MLV3_9AGAM</name>
<evidence type="ECO:0000313" key="2">
    <source>
        <dbReference type="Proteomes" id="UP000305948"/>
    </source>
</evidence>
<keyword evidence="2" id="KW-1185">Reference proteome</keyword>
<evidence type="ECO:0000313" key="1">
    <source>
        <dbReference type="EMBL" id="TFK45645.1"/>
    </source>
</evidence>
<dbReference type="AlphaFoldDB" id="A0A5C3MLV3"/>
<dbReference type="Proteomes" id="UP000305948">
    <property type="component" value="Unassembled WGS sequence"/>
</dbReference>
<dbReference type="EMBL" id="ML213539">
    <property type="protein sequence ID" value="TFK45645.1"/>
    <property type="molecule type" value="Genomic_DNA"/>
</dbReference>
<proteinExistence type="predicted"/>
<sequence>MIYVRARNPGYARSFLTFCVMASMRHVSRNESRLLEPFTQELVLFSLDCASRDPVFNTVARGHSWFIRKLYSNYDWVSHSDEVWDILWIPLLKQLAYPTSGTMTPVLVARFLNWANTMLGLLCPIDLSAEVQDELRRLWQVITRGEFVLAGENLASRTIAILPRVFAPLPQQERYVLCEETPKSLNHDLNYGHHDIGHYPDVDALDNIINSDYYIHVRTAHGTKVLDKPFLYLMTCPVPRGARDMVVRVECRRTHAFAVQSQLLPTQICYASIIRDSGESHGCWPILPYVLPLWQTLAVTVEEEHDLMKSLQPGDRIAIWIMPHTYVRTADVHLFTANSS</sequence>
<accession>A0A5C3MLV3</accession>